<sequence>IHVIRHDMYECAGRRINPFWGVKHISKYWEHATTINDAFWQAPKDLFWICGNTAYTNLPKDWSGSCTVGIIKPSFFLLPKESGQNLGVPI</sequence>
<keyword evidence="2" id="KW-1185">Reference proteome</keyword>
<evidence type="ECO:0000313" key="1">
    <source>
        <dbReference type="EMBL" id="NXT67665.1"/>
    </source>
</evidence>
<accession>A0A7L3EKB9</accession>
<organism evidence="1 2">
    <name type="scientific">Chaetops frenatus</name>
    <name type="common">Rufous rock-jumper</name>
    <dbReference type="NCBI Taxonomy" id="221966"/>
    <lineage>
        <taxon>Eukaryota</taxon>
        <taxon>Metazoa</taxon>
        <taxon>Chordata</taxon>
        <taxon>Craniata</taxon>
        <taxon>Vertebrata</taxon>
        <taxon>Euteleostomi</taxon>
        <taxon>Archelosauria</taxon>
        <taxon>Archosauria</taxon>
        <taxon>Dinosauria</taxon>
        <taxon>Saurischia</taxon>
        <taxon>Theropoda</taxon>
        <taxon>Coelurosauria</taxon>
        <taxon>Aves</taxon>
        <taxon>Neognathae</taxon>
        <taxon>Neoaves</taxon>
        <taxon>Telluraves</taxon>
        <taxon>Australaves</taxon>
        <taxon>Passeriformes</taxon>
        <taxon>Picathartidae</taxon>
        <taxon>Chaetops</taxon>
    </lineage>
</organism>
<feature type="non-terminal residue" evidence="1">
    <location>
        <position position="1"/>
    </location>
</feature>
<protein>
    <submittedName>
        <fullName evidence="1">ENR1 protein</fullName>
    </submittedName>
</protein>
<dbReference type="Proteomes" id="UP000563107">
    <property type="component" value="Unassembled WGS sequence"/>
</dbReference>
<name>A0A7L3EKB9_9PASS</name>
<dbReference type="EMBL" id="VZTR01021031">
    <property type="protein sequence ID" value="NXT67665.1"/>
    <property type="molecule type" value="Genomic_DNA"/>
</dbReference>
<reference evidence="1 2" key="1">
    <citation type="submission" date="2019-09" db="EMBL/GenBank/DDBJ databases">
        <title>Bird 10,000 Genomes (B10K) Project - Family phase.</title>
        <authorList>
            <person name="Zhang G."/>
        </authorList>
    </citation>
    <scope>NUCLEOTIDE SEQUENCE [LARGE SCALE GENOMIC DNA]</scope>
    <source>
        <strain evidence="1">B10K-DU-012-41</strain>
    </source>
</reference>
<evidence type="ECO:0000313" key="2">
    <source>
        <dbReference type="Proteomes" id="UP000563107"/>
    </source>
</evidence>
<gene>
    <name evidence="1" type="primary">Erv31_1</name>
    <name evidence="1" type="ORF">CHAFRE_R14695</name>
</gene>
<proteinExistence type="predicted"/>
<dbReference type="AlphaFoldDB" id="A0A7L3EKB9"/>
<comment type="caution">
    <text evidence="1">The sequence shown here is derived from an EMBL/GenBank/DDBJ whole genome shotgun (WGS) entry which is preliminary data.</text>
</comment>
<feature type="non-terminal residue" evidence="1">
    <location>
        <position position="90"/>
    </location>
</feature>